<keyword evidence="2" id="KW-1185">Reference proteome</keyword>
<reference evidence="1" key="1">
    <citation type="submission" date="2013-05" db="EMBL/GenBank/DDBJ databases">
        <authorList>
            <person name="Yim A.K.Y."/>
            <person name="Chan T.F."/>
            <person name="Ji K.M."/>
            <person name="Liu X.Y."/>
            <person name="Zhou J.W."/>
            <person name="Li R.Q."/>
            <person name="Yang K.Y."/>
            <person name="Li J."/>
            <person name="Li M."/>
            <person name="Law P.T.W."/>
            <person name="Wu Y.L."/>
            <person name="Cai Z.L."/>
            <person name="Qin H."/>
            <person name="Bao Y."/>
            <person name="Leung R.K.K."/>
            <person name="Ng P.K.S."/>
            <person name="Zou J."/>
            <person name="Zhong X.J."/>
            <person name="Ran P.X."/>
            <person name="Zhong N.S."/>
            <person name="Liu Z.G."/>
            <person name="Tsui S.K.W."/>
        </authorList>
    </citation>
    <scope>NUCLEOTIDE SEQUENCE</scope>
    <source>
        <strain evidence="1">Derf</strain>
        <tissue evidence="1">Whole organism</tissue>
    </source>
</reference>
<accession>A0A922KWL3</accession>
<protein>
    <submittedName>
        <fullName evidence="1">Uncharacterized protein</fullName>
    </submittedName>
</protein>
<reference evidence="1" key="2">
    <citation type="journal article" date="2022" name="Res Sq">
        <title>Comparative Genomics Reveals Insights into the Divergent Evolution of Astigmatic Mites and Household Pest Adaptations.</title>
        <authorList>
            <person name="Xiong Q."/>
            <person name="Wan A.T.-Y."/>
            <person name="Liu X.-Y."/>
            <person name="Fung C.S.-H."/>
            <person name="Xiao X."/>
            <person name="Malainual N."/>
            <person name="Hou J."/>
            <person name="Wang L."/>
            <person name="Wang M."/>
            <person name="Yang K."/>
            <person name="Cui Y."/>
            <person name="Leung E."/>
            <person name="Nong W."/>
            <person name="Shin S.-K."/>
            <person name="Au S."/>
            <person name="Jeong K.Y."/>
            <person name="Chew F.T."/>
            <person name="Hui J."/>
            <person name="Leung T.F."/>
            <person name="Tungtrongchitr A."/>
            <person name="Zhong N."/>
            <person name="Liu Z."/>
            <person name="Tsui S."/>
        </authorList>
    </citation>
    <scope>NUCLEOTIDE SEQUENCE</scope>
    <source>
        <strain evidence="1">Derf</strain>
        <tissue evidence="1">Whole organism</tissue>
    </source>
</reference>
<dbReference type="AlphaFoldDB" id="A0A922KWL3"/>
<name>A0A922KWL3_DERFA</name>
<evidence type="ECO:0000313" key="2">
    <source>
        <dbReference type="Proteomes" id="UP000790347"/>
    </source>
</evidence>
<sequence>MLYTIQMLVDNRLPNFLHPIVRPNIDPLNHNCHTIYLPDCWDFYPDDISMPTTITESINPSHQTNFYKSYDNRRD</sequence>
<evidence type="ECO:0000313" key="1">
    <source>
        <dbReference type="EMBL" id="KAH9493570.1"/>
    </source>
</evidence>
<dbReference type="EMBL" id="ASGP02000008">
    <property type="protein sequence ID" value="KAH9493570.1"/>
    <property type="molecule type" value="Genomic_DNA"/>
</dbReference>
<organism evidence="1 2">
    <name type="scientific">Dermatophagoides farinae</name>
    <name type="common">American house dust mite</name>
    <dbReference type="NCBI Taxonomy" id="6954"/>
    <lineage>
        <taxon>Eukaryota</taxon>
        <taxon>Metazoa</taxon>
        <taxon>Ecdysozoa</taxon>
        <taxon>Arthropoda</taxon>
        <taxon>Chelicerata</taxon>
        <taxon>Arachnida</taxon>
        <taxon>Acari</taxon>
        <taxon>Acariformes</taxon>
        <taxon>Sarcoptiformes</taxon>
        <taxon>Astigmata</taxon>
        <taxon>Psoroptidia</taxon>
        <taxon>Analgoidea</taxon>
        <taxon>Pyroglyphidae</taxon>
        <taxon>Dermatophagoidinae</taxon>
        <taxon>Dermatophagoides</taxon>
    </lineage>
</organism>
<proteinExistence type="predicted"/>
<gene>
    <name evidence="1" type="ORF">DERF_014308</name>
</gene>
<dbReference type="Proteomes" id="UP000790347">
    <property type="component" value="Unassembled WGS sequence"/>
</dbReference>
<comment type="caution">
    <text evidence="1">The sequence shown here is derived from an EMBL/GenBank/DDBJ whole genome shotgun (WGS) entry which is preliminary data.</text>
</comment>